<comment type="similarity">
    <text evidence="2 7">Belongs to the major facilitator superfamily. Sugar transporter (TC 2.A.1.1) family.</text>
</comment>
<feature type="transmembrane region" description="Helical" evidence="9">
    <location>
        <begin position="442"/>
        <end position="459"/>
    </location>
</feature>
<keyword evidence="6 9" id="KW-0472">Membrane</keyword>
<feature type="transmembrane region" description="Helical" evidence="9">
    <location>
        <begin position="373"/>
        <end position="396"/>
    </location>
</feature>
<reference evidence="11 12" key="1">
    <citation type="submission" date="2024-02" db="EMBL/GenBank/DDBJ databases">
        <title>De novo assembly and annotation of 12 fungi associated with fruit tree decline syndrome in Ontario, Canada.</title>
        <authorList>
            <person name="Sulman M."/>
            <person name="Ellouze W."/>
            <person name="Ilyukhin E."/>
        </authorList>
    </citation>
    <scope>NUCLEOTIDE SEQUENCE [LARGE SCALE GENOMIC DNA]</scope>
    <source>
        <strain evidence="11 12">FDS-637</strain>
    </source>
</reference>
<name>A0ABR3CYK9_9PEZI</name>
<comment type="caution">
    <text evidence="11">The sequence shown here is derived from an EMBL/GenBank/DDBJ whole genome shotgun (WGS) entry which is preliminary data.</text>
</comment>
<evidence type="ECO:0000256" key="8">
    <source>
        <dbReference type="SAM" id="MobiDB-lite"/>
    </source>
</evidence>
<keyword evidence="4 9" id="KW-0812">Transmembrane</keyword>
<dbReference type="PROSITE" id="PS50850">
    <property type="entry name" value="MFS"/>
    <property type="match status" value="1"/>
</dbReference>
<dbReference type="GeneID" id="92005149"/>
<dbReference type="PRINTS" id="PR00171">
    <property type="entry name" value="SUGRTRNSPORT"/>
</dbReference>
<accession>A0ABR3CYK9</accession>
<dbReference type="EMBL" id="JAJVCZ030000001">
    <property type="protein sequence ID" value="KAL0265105.1"/>
    <property type="molecule type" value="Genomic_DNA"/>
</dbReference>
<dbReference type="InterPro" id="IPR020846">
    <property type="entry name" value="MFS_dom"/>
</dbReference>
<gene>
    <name evidence="11" type="ORF">SLS55_001064</name>
</gene>
<dbReference type="NCBIfam" id="TIGR00879">
    <property type="entry name" value="SP"/>
    <property type="match status" value="1"/>
</dbReference>
<comment type="subcellular location">
    <subcellularLocation>
        <location evidence="1">Membrane</location>
        <topology evidence="1">Multi-pass membrane protein</topology>
    </subcellularLocation>
</comment>
<feature type="transmembrane region" description="Helical" evidence="9">
    <location>
        <begin position="408"/>
        <end position="430"/>
    </location>
</feature>
<dbReference type="Pfam" id="PF00083">
    <property type="entry name" value="Sugar_tr"/>
    <property type="match status" value="1"/>
</dbReference>
<evidence type="ECO:0000259" key="10">
    <source>
        <dbReference type="PROSITE" id="PS50850"/>
    </source>
</evidence>
<feature type="transmembrane region" description="Helical" evidence="9">
    <location>
        <begin position="9"/>
        <end position="26"/>
    </location>
</feature>
<keyword evidence="3 7" id="KW-0813">Transport</keyword>
<feature type="transmembrane region" description="Helical" evidence="9">
    <location>
        <begin position="115"/>
        <end position="140"/>
    </location>
</feature>
<feature type="compositionally biased region" description="Basic and acidic residues" evidence="8">
    <location>
        <begin position="502"/>
        <end position="512"/>
    </location>
</feature>
<evidence type="ECO:0000313" key="11">
    <source>
        <dbReference type="EMBL" id="KAL0265105.1"/>
    </source>
</evidence>
<keyword evidence="12" id="KW-1185">Reference proteome</keyword>
<dbReference type="RefSeq" id="XP_066637845.1">
    <property type="nucleotide sequence ID" value="XM_066772566.1"/>
</dbReference>
<feature type="transmembrane region" description="Helical" evidence="9">
    <location>
        <begin position="92"/>
        <end position="109"/>
    </location>
</feature>
<dbReference type="SUPFAM" id="SSF103473">
    <property type="entry name" value="MFS general substrate transporter"/>
    <property type="match status" value="1"/>
</dbReference>
<dbReference type="Gene3D" id="1.20.1250.20">
    <property type="entry name" value="MFS general substrate transporter like domains"/>
    <property type="match status" value="1"/>
</dbReference>
<dbReference type="InterPro" id="IPR050360">
    <property type="entry name" value="MFS_Sugar_Transporters"/>
</dbReference>
<dbReference type="Proteomes" id="UP001430584">
    <property type="component" value="Unassembled WGS sequence"/>
</dbReference>
<dbReference type="PANTHER" id="PTHR48022">
    <property type="entry name" value="PLASTIDIC GLUCOSE TRANSPORTER 4"/>
    <property type="match status" value="1"/>
</dbReference>
<feature type="transmembrane region" description="Helical" evidence="9">
    <location>
        <begin position="276"/>
        <end position="298"/>
    </location>
</feature>
<evidence type="ECO:0000256" key="5">
    <source>
        <dbReference type="ARBA" id="ARBA00022989"/>
    </source>
</evidence>
<sequence>MGLRIEHPYAWLFCAFAALGACLYGYDGVYFTGVSAMDVFVKHFGTPKADGSGGYEIKASDLSVMTSMINVGELVGSLTAAPMNDFLGRKGVFLIGALTVIVGVVLQLATDHSHAYIIGGRVILGYGVGAFSSTSPLYIGMCDQQEVAPTHIRGPLLMCWQLTLSVSQIVAAAINRGTESLTTTAAYRIPMAVQLIFPLLILAFLWWVPESPRWLLRKGKGEKCDNALRLIHREDKAYSSHADMLALQRDLDDEAAMAKDSSWLDLVRDPIERRKVLYSAGALIAQQINGIQWFYYFGTVFSKAIGLDDPFLMTLIVFIIQVVVVFAAVLCANKLPRRPLLLITTGIMTISIFIVGCLGIPGGQVSETFGKVIISFVIIEITAFNFAWGPLGWTIASEMAVGRNRNKIYAIAVACFWVTVWVTVFTLPYLYYSAHLGPKTGFVYTGLCFVSLAYVWFCVGEVTGRTMEEINDFFMKGIPAREWAQQPRRPHPEDSSDTFEITNERTKNDEHA</sequence>
<proteinExistence type="inferred from homology"/>
<evidence type="ECO:0000256" key="2">
    <source>
        <dbReference type="ARBA" id="ARBA00010992"/>
    </source>
</evidence>
<feature type="transmembrane region" description="Helical" evidence="9">
    <location>
        <begin position="310"/>
        <end position="333"/>
    </location>
</feature>
<evidence type="ECO:0000256" key="7">
    <source>
        <dbReference type="RuleBase" id="RU003346"/>
    </source>
</evidence>
<evidence type="ECO:0000256" key="9">
    <source>
        <dbReference type="SAM" id="Phobius"/>
    </source>
</evidence>
<evidence type="ECO:0000256" key="4">
    <source>
        <dbReference type="ARBA" id="ARBA00022692"/>
    </source>
</evidence>
<dbReference type="InterPro" id="IPR005828">
    <property type="entry name" value="MFS_sugar_transport-like"/>
</dbReference>
<feature type="transmembrane region" description="Helical" evidence="9">
    <location>
        <begin position="340"/>
        <end position="361"/>
    </location>
</feature>
<feature type="region of interest" description="Disordered" evidence="8">
    <location>
        <begin position="483"/>
        <end position="512"/>
    </location>
</feature>
<dbReference type="InterPro" id="IPR003663">
    <property type="entry name" value="Sugar/inositol_transpt"/>
</dbReference>
<feature type="domain" description="Major facilitator superfamily (MFS) profile" evidence="10">
    <location>
        <begin position="13"/>
        <end position="463"/>
    </location>
</feature>
<protein>
    <recommendedName>
        <fullName evidence="10">Major facilitator superfamily (MFS) profile domain-containing protein</fullName>
    </recommendedName>
</protein>
<feature type="transmembrane region" description="Helical" evidence="9">
    <location>
        <begin position="186"/>
        <end position="208"/>
    </location>
</feature>
<evidence type="ECO:0000256" key="3">
    <source>
        <dbReference type="ARBA" id="ARBA00022448"/>
    </source>
</evidence>
<dbReference type="PROSITE" id="PS51257">
    <property type="entry name" value="PROKAR_LIPOPROTEIN"/>
    <property type="match status" value="1"/>
</dbReference>
<evidence type="ECO:0000313" key="12">
    <source>
        <dbReference type="Proteomes" id="UP001430584"/>
    </source>
</evidence>
<dbReference type="PANTHER" id="PTHR48022:SF77">
    <property type="entry name" value="MAJOR FACILITATOR SUPERFAMILY (MFS) PROFILE DOMAIN-CONTAINING PROTEIN"/>
    <property type="match status" value="1"/>
</dbReference>
<evidence type="ECO:0000256" key="6">
    <source>
        <dbReference type="ARBA" id="ARBA00023136"/>
    </source>
</evidence>
<dbReference type="InterPro" id="IPR036259">
    <property type="entry name" value="MFS_trans_sf"/>
</dbReference>
<evidence type="ECO:0000256" key="1">
    <source>
        <dbReference type="ARBA" id="ARBA00004141"/>
    </source>
</evidence>
<organism evidence="11 12">
    <name type="scientific">Diplodia seriata</name>
    <dbReference type="NCBI Taxonomy" id="420778"/>
    <lineage>
        <taxon>Eukaryota</taxon>
        <taxon>Fungi</taxon>
        <taxon>Dikarya</taxon>
        <taxon>Ascomycota</taxon>
        <taxon>Pezizomycotina</taxon>
        <taxon>Dothideomycetes</taxon>
        <taxon>Dothideomycetes incertae sedis</taxon>
        <taxon>Botryosphaeriales</taxon>
        <taxon>Botryosphaeriaceae</taxon>
        <taxon>Diplodia</taxon>
    </lineage>
</organism>
<keyword evidence="5 9" id="KW-1133">Transmembrane helix</keyword>